<evidence type="ECO:0000313" key="1">
    <source>
        <dbReference type="EMBL" id="OPZ90578.1"/>
    </source>
</evidence>
<dbReference type="EMBL" id="MWAK01000247">
    <property type="protein sequence ID" value="OPZ90578.1"/>
    <property type="molecule type" value="Genomic_DNA"/>
</dbReference>
<comment type="caution">
    <text evidence="1">The sequence shown here is derived from an EMBL/GenBank/DDBJ whole genome shotgun (WGS) entry which is preliminary data.</text>
</comment>
<reference evidence="1" key="1">
    <citation type="submission" date="2017-02" db="EMBL/GenBank/DDBJ databases">
        <title>Delving into the versatile metabolic prowess of the omnipresent phylum Bacteroidetes.</title>
        <authorList>
            <person name="Nobu M.K."/>
            <person name="Mei R."/>
            <person name="Narihiro T."/>
            <person name="Kuroda K."/>
            <person name="Liu W.-T."/>
        </authorList>
    </citation>
    <scope>NUCLEOTIDE SEQUENCE</scope>
    <source>
        <strain evidence="1">ADurb.Bin417</strain>
    </source>
</reference>
<evidence type="ECO:0008006" key="2">
    <source>
        <dbReference type="Google" id="ProtNLM"/>
    </source>
</evidence>
<sequence>MARQLIYHTLVMDLDVIGYYAGVLANYGAHLGQNKPLCDYDATPYPWGSTFGCLGTLMADAELVEEVPLGSTDRLAFIFRSGGRLAAVTYATNTSYNDLHWRPAARELKGVTLACPAGSVEVRDMYWNEVPGLKWSRGRLRLDLDEEPLFIFNKRLSPAAFADLFRKAGVAPVPLALSFNPVTDGAGRVNLRLAVANNSGRDQAGVKVDLRPSAGVPLRHSPLSIAGLWLAPRLVEVGTIRAGETAVVEVPTAYEARLPLEMGYLRGVVTAAGGAEYAGEDYLWLLPAPVAAAAPKADGDLAEWEGRPAAWLAYQRHFNFSYRWEQFLEGEENFGYPSYTLDGRVAFWAAWDKENLYLAARCDDDQPLAGPGEKVRVRLAVAGGRERWLELVPGPTGRLSAALDGKGLAGAGMKLEAQAVKLEAAVPWRELGLAAPAAGQVLTFDLFWTDLDREQGKLYSGTMHWAGGSRTGGRLILAR</sequence>
<accession>A0A1V5MBH6</accession>
<dbReference type="Gene3D" id="2.60.40.1190">
    <property type="match status" value="1"/>
</dbReference>
<dbReference type="SUPFAM" id="SSF49344">
    <property type="entry name" value="CBD9-like"/>
    <property type="match status" value="1"/>
</dbReference>
<name>A0A1V5MBH6_UNCT6</name>
<organism evidence="1">
    <name type="scientific">candidate division TA06 bacterium ADurb.Bin417</name>
    <dbReference type="NCBI Taxonomy" id="1852828"/>
    <lineage>
        <taxon>Bacteria</taxon>
        <taxon>Bacteria division TA06</taxon>
    </lineage>
</organism>
<protein>
    <recommendedName>
        <fullName evidence="2">Carbohydrate-binding domain-containing protein</fullName>
    </recommendedName>
</protein>
<proteinExistence type="predicted"/>
<gene>
    <name evidence="1" type="ORF">BWY73_01287</name>
</gene>
<dbReference type="AlphaFoldDB" id="A0A1V5MBH6"/>
<dbReference type="Proteomes" id="UP000485484">
    <property type="component" value="Unassembled WGS sequence"/>
</dbReference>